<dbReference type="GO" id="GO:0016020">
    <property type="term" value="C:membrane"/>
    <property type="evidence" value="ECO:0007669"/>
    <property type="project" value="UniProtKB-SubCell"/>
</dbReference>
<feature type="transmembrane region" description="Helical" evidence="8">
    <location>
        <begin position="399"/>
        <end position="419"/>
    </location>
</feature>
<dbReference type="AlphaFoldDB" id="A0A7W7L3H0"/>
<dbReference type="Proteomes" id="UP000560081">
    <property type="component" value="Unassembled WGS sequence"/>
</dbReference>
<evidence type="ECO:0008006" key="11">
    <source>
        <dbReference type="Google" id="ProtNLM"/>
    </source>
</evidence>
<reference evidence="9 10" key="1">
    <citation type="submission" date="2020-08" db="EMBL/GenBank/DDBJ databases">
        <title>Sequencing the genomes of 1000 actinobacteria strains.</title>
        <authorList>
            <person name="Klenk H.-P."/>
        </authorList>
    </citation>
    <scope>NUCLEOTIDE SEQUENCE [LARGE SCALE GENOMIC DNA]</scope>
    <source>
        <strain evidence="9 10">DSM 19079</strain>
    </source>
</reference>
<sequence>MSVPASSPSGSTPSRLEYIGVGGLRTDPKTAGRPGWPVAVGLIGSLLLVAGSFSVGWLASASPINRWEWLIPWRTQESGVRAGTVLLTLGCWVMFWAWLRLGQTLRPFGPGALRLVNLATALWCLPMVVALPIFSRDIFAYVGQGRLMVAGQDPYEDAISSLSNWFQLGADATWADSETPYGPVFLWIEEAVVRISGDTDPDLAILLFRLVAVAGVVLTMVFVPLLARRLGVNGAWAQWVSAANPLFTISFVASGHNDALMVGLALAGVWCALRAGRPRRPQPAWACAAWGLAGVVLVTASLGVKPITLVLLPFIGLLWAGPHADWPRRFVFWGVTAAVSFGLMAVVGVLNGFGFGWVAVMAGTGSGTVVWAPIGMLSKATENLVALTGGEPDLQAIEGVYKTAGRVLSVLIVLVLMFMGPQNRVLTRMTWAFTALVVLSPIIQPWYLLWLLPFFAVLGIRDNWQVKWIVFTVGYFLAFGASDQLFTWQFLDVAGEVEAISLAVSALSLVWILVVDRRTSRFIKDHWHVRPALREGVRRLRRRPADDAVHIRPHPVVRVTDADDAGRAPGPR</sequence>
<evidence type="ECO:0000256" key="1">
    <source>
        <dbReference type="ARBA" id="ARBA00004141"/>
    </source>
</evidence>
<accession>A0A7W7L3H0</accession>
<gene>
    <name evidence="9" type="ORF">BJ976_001230</name>
</gene>
<organism evidence="9 10">
    <name type="scientific">Micrococcus flavus</name>
    <dbReference type="NCBI Taxonomy" id="384602"/>
    <lineage>
        <taxon>Bacteria</taxon>
        <taxon>Bacillati</taxon>
        <taxon>Actinomycetota</taxon>
        <taxon>Actinomycetes</taxon>
        <taxon>Micrococcales</taxon>
        <taxon>Micrococcaceae</taxon>
        <taxon>Micrococcus</taxon>
    </lineage>
</organism>
<feature type="transmembrane region" description="Helical" evidence="8">
    <location>
        <begin position="431"/>
        <end position="456"/>
    </location>
</feature>
<feature type="transmembrane region" description="Helical" evidence="8">
    <location>
        <begin position="497"/>
        <end position="515"/>
    </location>
</feature>
<evidence type="ECO:0000256" key="5">
    <source>
        <dbReference type="ARBA" id="ARBA00022989"/>
    </source>
</evidence>
<comment type="caution">
    <text evidence="9">The sequence shown here is derived from an EMBL/GenBank/DDBJ whole genome shotgun (WGS) entry which is preliminary data.</text>
</comment>
<keyword evidence="3" id="KW-0808">Transferase</keyword>
<evidence type="ECO:0000256" key="2">
    <source>
        <dbReference type="ARBA" id="ARBA00022676"/>
    </source>
</evidence>
<dbReference type="EMBL" id="JACHMC010000001">
    <property type="protein sequence ID" value="MBB4882879.1"/>
    <property type="molecule type" value="Genomic_DNA"/>
</dbReference>
<feature type="transmembrane region" description="Helical" evidence="8">
    <location>
        <begin position="35"/>
        <end position="59"/>
    </location>
</feature>
<feature type="transmembrane region" description="Helical" evidence="8">
    <location>
        <begin position="330"/>
        <end position="350"/>
    </location>
</feature>
<proteinExistence type="inferred from homology"/>
<dbReference type="Pfam" id="PF26314">
    <property type="entry name" value="MptA_B_family"/>
    <property type="match status" value="1"/>
</dbReference>
<comment type="similarity">
    <text evidence="7">Belongs to the MptA/B family.</text>
</comment>
<dbReference type="RefSeq" id="WP_167736883.1">
    <property type="nucleotide sequence ID" value="NZ_BMLA01000001.1"/>
</dbReference>
<feature type="transmembrane region" description="Helical" evidence="8">
    <location>
        <begin position="79"/>
        <end position="99"/>
    </location>
</feature>
<keyword evidence="6 8" id="KW-0472">Membrane</keyword>
<comment type="subcellular location">
    <subcellularLocation>
        <location evidence="1">Membrane</location>
        <topology evidence="1">Multi-pass membrane protein</topology>
    </subcellularLocation>
</comment>
<keyword evidence="10" id="KW-1185">Reference proteome</keyword>
<dbReference type="GO" id="GO:0016757">
    <property type="term" value="F:glycosyltransferase activity"/>
    <property type="evidence" value="ECO:0007669"/>
    <property type="project" value="UniProtKB-KW"/>
</dbReference>
<feature type="transmembrane region" description="Helical" evidence="8">
    <location>
        <begin position="468"/>
        <end position="491"/>
    </location>
</feature>
<keyword evidence="4 8" id="KW-0812">Transmembrane</keyword>
<keyword evidence="5 8" id="KW-1133">Transmembrane helix</keyword>
<protein>
    <recommendedName>
        <fullName evidence="11">Polyprenol phosphomannose-dependent alpha 1,6 mannosyltransferase MptB</fullName>
    </recommendedName>
</protein>
<evidence type="ECO:0000256" key="8">
    <source>
        <dbReference type="SAM" id="Phobius"/>
    </source>
</evidence>
<evidence type="ECO:0000256" key="7">
    <source>
        <dbReference type="ARBA" id="ARBA00043987"/>
    </source>
</evidence>
<evidence type="ECO:0000256" key="3">
    <source>
        <dbReference type="ARBA" id="ARBA00022679"/>
    </source>
</evidence>
<evidence type="ECO:0000313" key="10">
    <source>
        <dbReference type="Proteomes" id="UP000560081"/>
    </source>
</evidence>
<name>A0A7W7L3H0_9MICC</name>
<dbReference type="NCBIfam" id="NF038066">
    <property type="entry name" value="MptB"/>
    <property type="match status" value="1"/>
</dbReference>
<evidence type="ECO:0000256" key="4">
    <source>
        <dbReference type="ARBA" id="ARBA00022692"/>
    </source>
</evidence>
<keyword evidence="2" id="KW-0328">Glycosyltransferase</keyword>
<evidence type="ECO:0000256" key="6">
    <source>
        <dbReference type="ARBA" id="ARBA00023136"/>
    </source>
</evidence>
<feature type="transmembrane region" description="Helical" evidence="8">
    <location>
        <begin position="111"/>
        <end position="134"/>
    </location>
</feature>
<evidence type="ECO:0000313" key="9">
    <source>
        <dbReference type="EMBL" id="MBB4882879.1"/>
    </source>
</evidence>
<dbReference type="InterPro" id="IPR049829">
    <property type="entry name" value="MptA/B-like"/>
</dbReference>
<feature type="transmembrane region" description="Helical" evidence="8">
    <location>
        <begin position="203"/>
        <end position="227"/>
    </location>
</feature>